<feature type="non-terminal residue" evidence="1">
    <location>
        <position position="1"/>
    </location>
</feature>
<dbReference type="EMBL" id="MUJZ01062370">
    <property type="protein sequence ID" value="OTF71149.1"/>
    <property type="molecule type" value="Genomic_DNA"/>
</dbReference>
<reference evidence="1 2" key="1">
    <citation type="submission" date="2017-03" db="EMBL/GenBank/DDBJ databases">
        <title>Genome Survey of Euroglyphus maynei.</title>
        <authorList>
            <person name="Arlian L.G."/>
            <person name="Morgan M.S."/>
            <person name="Rider S.D."/>
        </authorList>
    </citation>
    <scope>NUCLEOTIDE SEQUENCE [LARGE SCALE GENOMIC DNA]</scope>
    <source>
        <strain evidence="1">Arlian Lab</strain>
        <tissue evidence="1">Whole body</tissue>
    </source>
</reference>
<dbReference type="AlphaFoldDB" id="A0A1Y3ARR9"/>
<organism evidence="1 2">
    <name type="scientific">Euroglyphus maynei</name>
    <name type="common">Mayne's house dust mite</name>
    <dbReference type="NCBI Taxonomy" id="6958"/>
    <lineage>
        <taxon>Eukaryota</taxon>
        <taxon>Metazoa</taxon>
        <taxon>Ecdysozoa</taxon>
        <taxon>Arthropoda</taxon>
        <taxon>Chelicerata</taxon>
        <taxon>Arachnida</taxon>
        <taxon>Acari</taxon>
        <taxon>Acariformes</taxon>
        <taxon>Sarcoptiformes</taxon>
        <taxon>Astigmata</taxon>
        <taxon>Psoroptidia</taxon>
        <taxon>Analgoidea</taxon>
        <taxon>Pyroglyphidae</taxon>
        <taxon>Pyroglyphinae</taxon>
        <taxon>Euroglyphus</taxon>
    </lineage>
</organism>
<name>A0A1Y3ARR9_EURMA</name>
<protein>
    <submittedName>
        <fullName evidence="1">Uncharacterized protein</fullName>
    </submittedName>
</protein>
<evidence type="ECO:0000313" key="2">
    <source>
        <dbReference type="Proteomes" id="UP000194236"/>
    </source>
</evidence>
<dbReference type="Proteomes" id="UP000194236">
    <property type="component" value="Unassembled WGS sequence"/>
</dbReference>
<comment type="caution">
    <text evidence="1">The sequence shown here is derived from an EMBL/GenBank/DDBJ whole genome shotgun (WGS) entry which is preliminary data.</text>
</comment>
<proteinExistence type="predicted"/>
<sequence>KLLLNQTIKITLLNELFELLAPEEIFVPLLPPPPELPPPLLLLPAPSVNARIHLGPKFNSVVAILQTNSIVINWMLSLFSQ</sequence>
<accession>A0A1Y3ARR9</accession>
<gene>
    <name evidence="1" type="ORF">BLA29_011688</name>
</gene>
<evidence type="ECO:0000313" key="1">
    <source>
        <dbReference type="EMBL" id="OTF71149.1"/>
    </source>
</evidence>
<keyword evidence="2" id="KW-1185">Reference proteome</keyword>